<dbReference type="Gene3D" id="2.40.50.140">
    <property type="entry name" value="Nucleic acid-binding proteins"/>
    <property type="match status" value="1"/>
</dbReference>
<keyword evidence="7 15" id="KW-0479">Metal-binding</keyword>
<dbReference type="HAMAP" id="MF_00283">
    <property type="entry name" value="Phe_tRNA_synth_beta1"/>
    <property type="match status" value="1"/>
</dbReference>
<keyword evidence="6 15" id="KW-0436">Ligase</keyword>
<comment type="caution">
    <text evidence="15">Lacks conserved residue(s) required for the propagation of feature annotation.</text>
</comment>
<feature type="binding site" evidence="15">
    <location>
        <position position="458"/>
    </location>
    <ligand>
        <name>Mg(2+)</name>
        <dbReference type="ChEBI" id="CHEBI:18420"/>
        <note>shared with alpha subunit</note>
    </ligand>
</feature>
<evidence type="ECO:0000256" key="7">
    <source>
        <dbReference type="ARBA" id="ARBA00022723"/>
    </source>
</evidence>
<dbReference type="InterPro" id="IPR041616">
    <property type="entry name" value="PheRS_beta_core"/>
</dbReference>
<dbReference type="InterPro" id="IPR002547">
    <property type="entry name" value="tRNA-bd_dom"/>
</dbReference>
<comment type="cofactor">
    <cofactor evidence="15">
        <name>Mg(2+)</name>
        <dbReference type="ChEBI" id="CHEBI:18420"/>
    </cofactor>
    <text evidence="15">Binds 2 magnesium ions per tetramer.</text>
</comment>
<dbReference type="RefSeq" id="WP_085125099.1">
    <property type="nucleotide sequence ID" value="NZ_FWZX01000024.1"/>
</dbReference>
<keyword evidence="21" id="KW-1185">Reference proteome</keyword>
<dbReference type="GO" id="GO:0005524">
    <property type="term" value="F:ATP binding"/>
    <property type="evidence" value="ECO:0007669"/>
    <property type="project" value="UniProtKB-UniRule"/>
</dbReference>
<dbReference type="EC" id="6.1.1.20" evidence="15"/>
<evidence type="ECO:0000256" key="16">
    <source>
        <dbReference type="PROSITE-ProRule" id="PRU00209"/>
    </source>
</evidence>
<evidence type="ECO:0000256" key="14">
    <source>
        <dbReference type="ARBA" id="ARBA00049255"/>
    </source>
</evidence>
<feature type="domain" description="FDX-ACB" evidence="18">
    <location>
        <begin position="708"/>
        <end position="801"/>
    </location>
</feature>
<evidence type="ECO:0000256" key="12">
    <source>
        <dbReference type="ARBA" id="ARBA00022917"/>
    </source>
</evidence>
<comment type="subcellular location">
    <subcellularLocation>
        <location evidence="1 15">Cytoplasm</location>
    </subcellularLocation>
</comment>
<keyword evidence="9 15" id="KW-0067">ATP-binding</keyword>
<evidence type="ECO:0000256" key="15">
    <source>
        <dbReference type="HAMAP-Rule" id="MF_00283"/>
    </source>
</evidence>
<keyword evidence="4 15" id="KW-0963">Cytoplasm</keyword>
<dbReference type="SMART" id="SM00874">
    <property type="entry name" value="B5"/>
    <property type="match status" value="1"/>
</dbReference>
<sequence length="802" mass="85819">MKFTLSWLRDHLETAASVEKICETLSLIGLEVESVEDRGRALAPFTVAYVEEAAPHPNADRLRVCQLRTKDGPVQVVCGAPNARTGMTGVFAPTGTHIPGTGIDLKSGMIRGVASNGMLVSEREMGLSDDHEGIIDLSPAEGAAAPQVGTPFARILGLDDVIIEVGITPNRGDCLGVRGIARDLAAAGLGRLKPFQAPKVEGSYASPIEWRITEGAEGYCPFVAGRHFRGLTNGPSPAWLQRRLTAIGLRPISALVDITNYVTFDLGRPLHVFDAAKVKGDPTMRFAREGEEILALDGRTYALDPETLVIADGNGPEGIGGVMGGELSGCTEETTEVFLEVALFDPISVAFAGRRLGIHSDARYRFERGLDPESGAWGPEVAARLILELCGGEASEVVTAGTIPDTKRSLVLRKDRCETLGGVPVPDGEQVRILQDLGFEVTDRGDDLEVAVPSWRPDVECEACLVEEVLRLHGYEHLPTSPLTLDTAMPLPALSTAQRRASAARTALCWSGLEECVTFSFVAERHARLFGWSDEALRLDNPISAELDVMRPSVLIPLIEAAARNADRGFGDSGLFEVGPAYETAAPDGQRQVAAALRVGHAAPRHWAAERRPVDAFDAKADALRVLEAAGAPVDNLQVSTDAPGWYHPGQSGCLRLGPKVLARFGTLHPRVLKAFDLKGPAVATEIFLETVPEPKRKGTAKPALALSPLMPVERDYAFVVDRDIPADKLIRAAKGADRALIAEVALFDDYRGAGLPEGKKSLALAVTLQPREKTLTEQDLEAVSKKIVAAVEKATGAVLRG</sequence>
<dbReference type="SMART" id="SM00896">
    <property type="entry name" value="FDX-ACB"/>
    <property type="match status" value="1"/>
</dbReference>
<dbReference type="PROSITE" id="PS50886">
    <property type="entry name" value="TRBD"/>
    <property type="match status" value="1"/>
</dbReference>
<dbReference type="Pfam" id="PF17759">
    <property type="entry name" value="tRNA_synthFbeta"/>
    <property type="match status" value="1"/>
</dbReference>
<dbReference type="NCBIfam" id="TIGR00472">
    <property type="entry name" value="pheT_bact"/>
    <property type="match status" value="1"/>
</dbReference>
<keyword evidence="10 15" id="KW-0460">Magnesium</keyword>
<dbReference type="GO" id="GO:0000049">
    <property type="term" value="F:tRNA binding"/>
    <property type="evidence" value="ECO:0007669"/>
    <property type="project" value="UniProtKB-UniRule"/>
</dbReference>
<dbReference type="InterPro" id="IPR005121">
    <property type="entry name" value="Fdx_antiC-bd"/>
</dbReference>
<name>A0A1Y6CGF4_9PROT</name>
<evidence type="ECO:0000256" key="5">
    <source>
        <dbReference type="ARBA" id="ARBA00022555"/>
    </source>
</evidence>
<dbReference type="SMART" id="SM00873">
    <property type="entry name" value="B3_4"/>
    <property type="match status" value="1"/>
</dbReference>
<dbReference type="InterPro" id="IPR005147">
    <property type="entry name" value="tRNA_synthase_B5-dom"/>
</dbReference>
<dbReference type="STRING" id="560819.SAMN05428998_12446"/>
<keyword evidence="13 15" id="KW-0030">Aminoacyl-tRNA synthetase</keyword>
<comment type="similarity">
    <text evidence="2 15">Belongs to the phenylalanyl-tRNA synthetase beta subunit family. Type 1 subfamily.</text>
</comment>
<dbReference type="GO" id="GO:0009328">
    <property type="term" value="C:phenylalanine-tRNA ligase complex"/>
    <property type="evidence" value="ECO:0007669"/>
    <property type="project" value="TreeGrafter"/>
</dbReference>
<evidence type="ECO:0000256" key="2">
    <source>
        <dbReference type="ARBA" id="ARBA00008653"/>
    </source>
</evidence>
<feature type="domain" description="B5" evidence="19">
    <location>
        <begin position="405"/>
        <end position="480"/>
    </location>
</feature>
<evidence type="ECO:0000313" key="20">
    <source>
        <dbReference type="EMBL" id="SMF62826.1"/>
    </source>
</evidence>
<dbReference type="SUPFAM" id="SSF54991">
    <property type="entry name" value="Anticodon-binding domain of PheRS"/>
    <property type="match status" value="1"/>
</dbReference>
<dbReference type="InterPro" id="IPR045060">
    <property type="entry name" value="Phe-tRNA-ligase_IIc_bsu"/>
</dbReference>
<evidence type="ECO:0000256" key="4">
    <source>
        <dbReference type="ARBA" id="ARBA00022490"/>
    </source>
</evidence>
<dbReference type="Pfam" id="PF03483">
    <property type="entry name" value="B3_4"/>
    <property type="match status" value="1"/>
</dbReference>
<keyword evidence="12 15" id="KW-0648">Protein biosynthesis</keyword>
<dbReference type="CDD" id="cd00769">
    <property type="entry name" value="PheRS_beta_core"/>
    <property type="match status" value="1"/>
</dbReference>
<dbReference type="Pfam" id="PF03484">
    <property type="entry name" value="B5"/>
    <property type="match status" value="1"/>
</dbReference>
<dbReference type="PANTHER" id="PTHR10947:SF0">
    <property type="entry name" value="PHENYLALANINE--TRNA LIGASE BETA SUBUNIT"/>
    <property type="match status" value="1"/>
</dbReference>
<dbReference type="InterPro" id="IPR045864">
    <property type="entry name" value="aa-tRNA-synth_II/BPL/LPL"/>
</dbReference>
<dbReference type="PROSITE" id="PS51447">
    <property type="entry name" value="FDX_ACB"/>
    <property type="match status" value="1"/>
</dbReference>
<dbReference type="SUPFAM" id="SSF56037">
    <property type="entry name" value="PheT/TilS domain"/>
    <property type="match status" value="1"/>
</dbReference>
<dbReference type="Gene3D" id="3.30.56.10">
    <property type="match status" value="2"/>
</dbReference>
<reference evidence="20 21" key="1">
    <citation type="submission" date="2017-04" db="EMBL/GenBank/DDBJ databases">
        <authorList>
            <person name="Afonso C.L."/>
            <person name="Miller P.J."/>
            <person name="Scott M.A."/>
            <person name="Spackman E."/>
            <person name="Goraichik I."/>
            <person name="Dimitrov K.M."/>
            <person name="Suarez D.L."/>
            <person name="Swayne D.E."/>
        </authorList>
    </citation>
    <scope>NUCLEOTIDE SEQUENCE [LARGE SCALE GENOMIC DNA]</scope>
    <source>
        <strain evidence="20 21">USBA 355</strain>
    </source>
</reference>
<evidence type="ECO:0000259" key="18">
    <source>
        <dbReference type="PROSITE" id="PS51447"/>
    </source>
</evidence>
<keyword evidence="5 16" id="KW-0820">tRNA-binding</keyword>
<dbReference type="AlphaFoldDB" id="A0A1Y6CGF4"/>
<evidence type="ECO:0000259" key="17">
    <source>
        <dbReference type="PROSITE" id="PS50886"/>
    </source>
</evidence>
<keyword evidence="11 16" id="KW-0694">RNA-binding</keyword>
<dbReference type="InterPro" id="IPR005146">
    <property type="entry name" value="B3/B4_tRNA-bd"/>
</dbReference>
<evidence type="ECO:0000256" key="13">
    <source>
        <dbReference type="ARBA" id="ARBA00023146"/>
    </source>
</evidence>
<evidence type="ECO:0000256" key="6">
    <source>
        <dbReference type="ARBA" id="ARBA00022598"/>
    </source>
</evidence>
<evidence type="ECO:0000256" key="9">
    <source>
        <dbReference type="ARBA" id="ARBA00022840"/>
    </source>
</evidence>
<feature type="binding site" evidence="15">
    <location>
        <position position="468"/>
    </location>
    <ligand>
        <name>Mg(2+)</name>
        <dbReference type="ChEBI" id="CHEBI:18420"/>
        <note>shared with alpha subunit</note>
    </ligand>
</feature>
<organism evidence="20 21">
    <name type="scientific">Tistlia consotensis USBA 355</name>
    <dbReference type="NCBI Taxonomy" id="560819"/>
    <lineage>
        <taxon>Bacteria</taxon>
        <taxon>Pseudomonadati</taxon>
        <taxon>Pseudomonadota</taxon>
        <taxon>Alphaproteobacteria</taxon>
        <taxon>Rhodospirillales</taxon>
        <taxon>Rhodovibrionaceae</taxon>
        <taxon>Tistlia</taxon>
    </lineage>
</organism>
<dbReference type="Gene3D" id="3.50.40.10">
    <property type="entry name" value="Phenylalanyl-trna Synthetase, Chain B, domain 3"/>
    <property type="match status" value="1"/>
</dbReference>
<dbReference type="GO" id="GO:0000287">
    <property type="term" value="F:magnesium ion binding"/>
    <property type="evidence" value="ECO:0007669"/>
    <property type="project" value="UniProtKB-UniRule"/>
</dbReference>
<dbReference type="InterPro" id="IPR004532">
    <property type="entry name" value="Phe-tRNA-ligase_IIc_bsu_bact"/>
</dbReference>
<dbReference type="PROSITE" id="PS51483">
    <property type="entry name" value="B5"/>
    <property type="match status" value="1"/>
</dbReference>
<evidence type="ECO:0000256" key="3">
    <source>
        <dbReference type="ARBA" id="ARBA00011209"/>
    </source>
</evidence>
<evidence type="ECO:0000256" key="10">
    <source>
        <dbReference type="ARBA" id="ARBA00022842"/>
    </source>
</evidence>
<proteinExistence type="inferred from homology"/>
<evidence type="ECO:0000256" key="8">
    <source>
        <dbReference type="ARBA" id="ARBA00022741"/>
    </source>
</evidence>
<keyword evidence="8 15" id="KW-0547">Nucleotide-binding</keyword>
<evidence type="ECO:0000313" key="21">
    <source>
        <dbReference type="Proteomes" id="UP000192917"/>
    </source>
</evidence>
<dbReference type="InterPro" id="IPR036690">
    <property type="entry name" value="Fdx_antiC-bd_sf"/>
</dbReference>
<dbReference type="Pfam" id="PF01588">
    <property type="entry name" value="tRNA_bind"/>
    <property type="match status" value="1"/>
</dbReference>
<dbReference type="Gene3D" id="3.30.70.380">
    <property type="entry name" value="Ferrodoxin-fold anticodon-binding domain"/>
    <property type="match status" value="1"/>
</dbReference>
<dbReference type="InterPro" id="IPR020825">
    <property type="entry name" value="Phe-tRNA_synthase-like_B3/B4"/>
</dbReference>
<comment type="catalytic activity">
    <reaction evidence="14 15">
        <text>tRNA(Phe) + L-phenylalanine + ATP = L-phenylalanyl-tRNA(Phe) + AMP + diphosphate + H(+)</text>
        <dbReference type="Rhea" id="RHEA:19413"/>
        <dbReference type="Rhea" id="RHEA-COMP:9668"/>
        <dbReference type="Rhea" id="RHEA-COMP:9699"/>
        <dbReference type="ChEBI" id="CHEBI:15378"/>
        <dbReference type="ChEBI" id="CHEBI:30616"/>
        <dbReference type="ChEBI" id="CHEBI:33019"/>
        <dbReference type="ChEBI" id="CHEBI:58095"/>
        <dbReference type="ChEBI" id="CHEBI:78442"/>
        <dbReference type="ChEBI" id="CHEBI:78531"/>
        <dbReference type="ChEBI" id="CHEBI:456215"/>
        <dbReference type="EC" id="6.1.1.20"/>
    </reaction>
</comment>
<dbReference type="InterPro" id="IPR012340">
    <property type="entry name" value="NA-bd_OB-fold"/>
</dbReference>
<accession>A0A1Y6CGF4</accession>
<dbReference type="InterPro" id="IPR009061">
    <property type="entry name" value="DNA-bd_dom_put_sf"/>
</dbReference>
<dbReference type="GO" id="GO:0006432">
    <property type="term" value="P:phenylalanyl-tRNA aminoacylation"/>
    <property type="evidence" value="ECO:0007669"/>
    <property type="project" value="UniProtKB-UniRule"/>
</dbReference>
<dbReference type="InterPro" id="IPR033714">
    <property type="entry name" value="tRNA_bind_bactPheRS"/>
</dbReference>
<feature type="binding site" evidence="15">
    <location>
        <position position="467"/>
    </location>
    <ligand>
        <name>Mg(2+)</name>
        <dbReference type="ChEBI" id="CHEBI:18420"/>
        <note>shared with alpha subunit</note>
    </ligand>
</feature>
<dbReference type="Gene3D" id="3.30.930.10">
    <property type="entry name" value="Bira Bifunctional Protein, Domain 2"/>
    <property type="match status" value="1"/>
</dbReference>
<dbReference type="EMBL" id="FWZX01000024">
    <property type="protein sequence ID" value="SMF62826.1"/>
    <property type="molecule type" value="Genomic_DNA"/>
</dbReference>
<dbReference type="GO" id="GO:0004826">
    <property type="term" value="F:phenylalanine-tRNA ligase activity"/>
    <property type="evidence" value="ECO:0007669"/>
    <property type="project" value="UniProtKB-UniRule"/>
</dbReference>
<dbReference type="SUPFAM" id="SSF50249">
    <property type="entry name" value="Nucleic acid-binding proteins"/>
    <property type="match status" value="1"/>
</dbReference>
<evidence type="ECO:0000256" key="11">
    <source>
        <dbReference type="ARBA" id="ARBA00022884"/>
    </source>
</evidence>
<evidence type="ECO:0000259" key="19">
    <source>
        <dbReference type="PROSITE" id="PS51483"/>
    </source>
</evidence>
<dbReference type="Pfam" id="PF03147">
    <property type="entry name" value="FDX-ACB"/>
    <property type="match status" value="1"/>
</dbReference>
<evidence type="ECO:0000256" key="1">
    <source>
        <dbReference type="ARBA" id="ARBA00004496"/>
    </source>
</evidence>
<protein>
    <recommendedName>
        <fullName evidence="15">Phenylalanine--tRNA ligase beta subunit</fullName>
        <ecNumber evidence="15">6.1.1.20</ecNumber>
    </recommendedName>
    <alternativeName>
        <fullName evidence="15">Phenylalanyl-tRNA synthetase beta subunit</fullName>
        <shortName evidence="15">PheRS</shortName>
    </alternativeName>
</protein>
<dbReference type="PANTHER" id="PTHR10947">
    <property type="entry name" value="PHENYLALANYL-TRNA SYNTHETASE BETA CHAIN AND LEUCINE-RICH REPEAT-CONTAINING PROTEIN 47"/>
    <property type="match status" value="1"/>
</dbReference>
<dbReference type="CDD" id="cd02796">
    <property type="entry name" value="tRNA_bind_bactPheRS"/>
    <property type="match status" value="1"/>
</dbReference>
<gene>
    <name evidence="15" type="primary">pheT</name>
    <name evidence="20" type="ORF">SAMN05428998_12446</name>
</gene>
<comment type="subunit">
    <text evidence="3 15">Tetramer of two alpha and two beta subunits.</text>
</comment>
<feature type="domain" description="TRNA-binding" evidence="17">
    <location>
        <begin position="39"/>
        <end position="153"/>
    </location>
</feature>
<dbReference type="Proteomes" id="UP000192917">
    <property type="component" value="Unassembled WGS sequence"/>
</dbReference>
<dbReference type="SUPFAM" id="SSF46955">
    <property type="entry name" value="Putative DNA-binding domain"/>
    <property type="match status" value="1"/>
</dbReference>
<dbReference type="SUPFAM" id="SSF55681">
    <property type="entry name" value="Class II aaRS and biotin synthetases"/>
    <property type="match status" value="1"/>
</dbReference>